<dbReference type="GO" id="GO:0005789">
    <property type="term" value="C:endoplasmic reticulum membrane"/>
    <property type="evidence" value="ECO:0007669"/>
    <property type="project" value="UniProtKB-SubCell"/>
</dbReference>
<feature type="transmembrane region" description="Helical" evidence="10">
    <location>
        <begin position="410"/>
        <end position="427"/>
    </location>
</feature>
<evidence type="ECO:0000256" key="5">
    <source>
        <dbReference type="ARBA" id="ARBA00022679"/>
    </source>
</evidence>
<dbReference type="InterPro" id="IPR004856">
    <property type="entry name" value="Glyco_trans_ALG6/ALG8"/>
</dbReference>
<evidence type="ECO:0000256" key="11">
    <source>
        <dbReference type="SAM" id="MobiDB-lite"/>
    </source>
</evidence>
<dbReference type="GeneID" id="76149389"/>
<keyword evidence="7 10" id="KW-0256">Endoplasmic reticulum</keyword>
<evidence type="ECO:0000313" key="13">
    <source>
        <dbReference type="Proteomes" id="UP001204833"/>
    </source>
</evidence>
<feature type="region of interest" description="Disordered" evidence="11">
    <location>
        <begin position="1"/>
        <end position="20"/>
    </location>
</feature>
<dbReference type="Proteomes" id="UP001204833">
    <property type="component" value="Unassembled WGS sequence"/>
</dbReference>
<organism evidence="12 13">
    <name type="scientific">Candida theae</name>
    <dbReference type="NCBI Taxonomy" id="1198502"/>
    <lineage>
        <taxon>Eukaryota</taxon>
        <taxon>Fungi</taxon>
        <taxon>Dikarya</taxon>
        <taxon>Ascomycota</taxon>
        <taxon>Saccharomycotina</taxon>
        <taxon>Pichiomycetes</taxon>
        <taxon>Debaryomycetaceae</taxon>
        <taxon>Candida/Lodderomyces clade</taxon>
        <taxon>Candida</taxon>
    </lineage>
</organism>
<comment type="subcellular location">
    <subcellularLocation>
        <location evidence="1 10">Endoplasmic reticulum membrane</location>
        <topology evidence="1 10">Multi-pass membrane protein</topology>
    </subcellularLocation>
</comment>
<dbReference type="RefSeq" id="XP_051610144.1">
    <property type="nucleotide sequence ID" value="XM_051750525.1"/>
</dbReference>
<dbReference type="Pfam" id="PF03155">
    <property type="entry name" value="Alg6_Alg8"/>
    <property type="match status" value="1"/>
</dbReference>
<keyword evidence="5 10" id="KW-0808">Transferase</keyword>
<name>A0AAD5BHD6_9ASCO</name>
<evidence type="ECO:0000256" key="7">
    <source>
        <dbReference type="ARBA" id="ARBA00022824"/>
    </source>
</evidence>
<feature type="transmembrane region" description="Helical" evidence="10">
    <location>
        <begin position="200"/>
        <end position="219"/>
    </location>
</feature>
<evidence type="ECO:0000313" key="12">
    <source>
        <dbReference type="EMBL" id="KAI5962891.1"/>
    </source>
</evidence>
<accession>A0AAD5BHD6</accession>
<protein>
    <recommendedName>
        <fullName evidence="10">Alpha-1,3-glucosyltransferase</fullName>
        <ecNumber evidence="10">2.4.1.-</ecNumber>
    </recommendedName>
</protein>
<comment type="caution">
    <text evidence="12">The sequence shown here is derived from an EMBL/GenBank/DDBJ whole genome shotgun (WGS) entry which is preliminary data.</text>
</comment>
<dbReference type="EMBL" id="JAIHNG010000064">
    <property type="protein sequence ID" value="KAI5962891.1"/>
    <property type="molecule type" value="Genomic_DNA"/>
</dbReference>
<feature type="transmembrane region" description="Helical" evidence="10">
    <location>
        <begin position="225"/>
        <end position="251"/>
    </location>
</feature>
<evidence type="ECO:0000256" key="1">
    <source>
        <dbReference type="ARBA" id="ARBA00004477"/>
    </source>
</evidence>
<dbReference type="PANTHER" id="PTHR12413">
    <property type="entry name" value="DOLICHYL GLYCOSYLTRANSFERASE"/>
    <property type="match status" value="1"/>
</dbReference>
<evidence type="ECO:0000256" key="9">
    <source>
        <dbReference type="ARBA" id="ARBA00023136"/>
    </source>
</evidence>
<keyword evidence="13" id="KW-1185">Reference proteome</keyword>
<feature type="transmembrane region" description="Helical" evidence="10">
    <location>
        <begin position="65"/>
        <end position="86"/>
    </location>
</feature>
<feature type="transmembrane region" description="Helical" evidence="10">
    <location>
        <begin position="475"/>
        <end position="495"/>
    </location>
</feature>
<feature type="transmembrane region" description="Helical" evidence="10">
    <location>
        <begin position="538"/>
        <end position="557"/>
    </location>
</feature>
<dbReference type="EC" id="2.4.1.-" evidence="10"/>
<keyword evidence="9 10" id="KW-0472">Membrane</keyword>
<feature type="transmembrane region" description="Helical" evidence="10">
    <location>
        <begin position="347"/>
        <end position="368"/>
    </location>
</feature>
<keyword evidence="4 10" id="KW-0328">Glycosyltransferase</keyword>
<dbReference type="PANTHER" id="PTHR12413:SF1">
    <property type="entry name" value="DOLICHYL PYROPHOSPHATE MAN9GLCNAC2 ALPHA-1,3-GLUCOSYLTRANSFERASE"/>
    <property type="match status" value="1"/>
</dbReference>
<evidence type="ECO:0000256" key="8">
    <source>
        <dbReference type="ARBA" id="ARBA00022989"/>
    </source>
</evidence>
<feature type="transmembrane region" description="Helical" evidence="10">
    <location>
        <begin position="258"/>
        <end position="274"/>
    </location>
</feature>
<dbReference type="AlphaFoldDB" id="A0AAD5BHD6"/>
<dbReference type="GO" id="GO:0042281">
    <property type="term" value="F:dolichyl pyrophosphate Man9GlcNAc2 alpha-1,3-glucosyltransferase activity"/>
    <property type="evidence" value="ECO:0007669"/>
    <property type="project" value="TreeGrafter"/>
</dbReference>
<comment type="pathway">
    <text evidence="2 10">Protein modification; protein glycosylation.</text>
</comment>
<keyword evidence="8 10" id="KW-1133">Transmembrane helix</keyword>
<evidence type="ECO:0000256" key="10">
    <source>
        <dbReference type="RuleBase" id="RU363110"/>
    </source>
</evidence>
<feature type="transmembrane region" description="Helical" evidence="10">
    <location>
        <begin position="280"/>
        <end position="299"/>
    </location>
</feature>
<feature type="transmembrane region" description="Helical" evidence="10">
    <location>
        <begin position="163"/>
        <end position="188"/>
    </location>
</feature>
<evidence type="ECO:0000256" key="2">
    <source>
        <dbReference type="ARBA" id="ARBA00004922"/>
    </source>
</evidence>
<comment type="similarity">
    <text evidence="3 10">Belongs to the ALG6/ALG8 glucosyltransferase family.</text>
</comment>
<evidence type="ECO:0000256" key="4">
    <source>
        <dbReference type="ARBA" id="ARBA00022676"/>
    </source>
</evidence>
<keyword evidence="6 10" id="KW-0812">Transmembrane</keyword>
<proteinExistence type="inferred from homology"/>
<reference evidence="12 13" key="1">
    <citation type="journal article" date="2022" name="DNA Res.">
        <title>Genome analysis of five recently described species of the CUG-Ser clade uncovers Candida theae as a new hybrid lineage with pathogenic potential in the Candida parapsilosis species complex.</title>
        <authorList>
            <person name="Mixao V."/>
            <person name="Del Olmo V."/>
            <person name="Hegedusova E."/>
            <person name="Saus E."/>
            <person name="Pryszcz L."/>
            <person name="Cillingova A."/>
            <person name="Nosek J."/>
            <person name="Gabaldon T."/>
        </authorList>
    </citation>
    <scope>NUCLEOTIDE SEQUENCE [LARGE SCALE GENOMIC DNA]</scope>
    <source>
        <strain evidence="12 13">CBS 12239</strain>
    </source>
</reference>
<evidence type="ECO:0000256" key="6">
    <source>
        <dbReference type="ARBA" id="ARBA00022692"/>
    </source>
</evidence>
<gene>
    <name evidence="12" type="ORF">KGF57_001330</name>
</gene>
<evidence type="ECO:0000256" key="3">
    <source>
        <dbReference type="ARBA" id="ARBA00008715"/>
    </source>
</evidence>
<feature type="transmembrane region" description="Helical" evidence="10">
    <location>
        <begin position="507"/>
        <end position="526"/>
    </location>
</feature>
<sequence length="562" mass="64319">MGKAKKKSDKQEKSTQSGFVQKATAGAATSSAAASPQLKSIFINSPVYDLLHYFEKAPDQWAARYILILSSIILRTVVGLGGHSGYRKPPMHGDFEAQRHWMELTINLPTSEWYFFDLQYWGLDYPPLTAYHSWVLGKIGSFLNPIWFALNSSRGLETNDLKFYMRITSIVSELVCYIPGILILANILGKKFNLTRMDQIIFALIILIQPHLVLIDHGHFQYNSVMLGCFVYAIIELVQNHLVMASVWFVSCINFKQMGLYYSVFIFFYILSQLRNIRDLISVGLSVIVTQFIYLLPFVSHWKTTLPQIVYRIFPFNRGLFEDKVANFWCTTNVLVKYRDLVSSSQLSRLALGATLIFIIPINIYIFYKLKKPTSTAGSETATDRKVVSVKGDSYSNSKSNDSDKKRVSAMLYGFAFNALSFYLFSYQVHEKSILLPLCPMLLLLLINPRDITFIQWVNNVGTFSLYPLLKKDDLVLQYFVTSILLNWLIGFRLVIPTLRELSASNLMILATYVAMIFYHVVDFAFDPPVKYPDLWVVLNIAISFAAFGCAWLWLILKIIRL</sequence>